<organism evidence="4 5">
    <name type="scientific">Polystyrenella longa</name>
    <dbReference type="NCBI Taxonomy" id="2528007"/>
    <lineage>
        <taxon>Bacteria</taxon>
        <taxon>Pseudomonadati</taxon>
        <taxon>Planctomycetota</taxon>
        <taxon>Planctomycetia</taxon>
        <taxon>Planctomycetales</taxon>
        <taxon>Planctomycetaceae</taxon>
        <taxon>Polystyrenella</taxon>
    </lineage>
</organism>
<dbReference type="KEGG" id="plon:Pla110_16010"/>
<keyword evidence="5" id="KW-1185">Reference proteome</keyword>
<accession>A0A518CKX7</accession>
<dbReference type="GO" id="GO:0009055">
    <property type="term" value="F:electron transfer activity"/>
    <property type="evidence" value="ECO:0007669"/>
    <property type="project" value="InterPro"/>
</dbReference>
<sequence length="1030" mass="116530">MRTTFLLISLVGLLLVSARLPLRAGEPVEYNRDIRPILSDNCFQCHGPDENAREANLRLDLRDSALVPLSDYAAIVPGDAEHSGMMLRVRETDPSLRMPPAETKKQLTKREIELLQEWINQGAEYQQHWAFLPVEDVEPPRVETENRNHPIDRFIAKKLEAKGLTPSPTADPETIIRRLYLDLVGLLPEPSRVDAFVMAYEQNRKAATNQLVDELLASKHYGERWGRHWLDQARYADSHGYTVDSPRIMWPYRDWVIQALNEDMPFDQFTIEQLAGDLLPEPTKAQLVATGFHRNTLINQEGGTDDEQFRNEEVVDRVNTTGAVWLGLTVGCAQCHTHKFDPISHQEYFELFAFFNHTVDVNNTGPTVEVCEGELLLEDVDPELWESLQAAERKLAELTRTKSSRQTAWEKSLSDYKADSTRAVWQLAEATRYQSTTPDQLTSLEDGSLLAKPGAPREVYTLEFNPPMQPVTAVRLRVLTHESLPQQGPGLASNGNFVLTEVEILQSGEPVEIARVQADHAQPDFPAAHTVDGDSKTGWAINIGAGSAPGATMNAPHETHFILKKPLLPANGPVTVVLRHELNNEYNIGRFAIDFSETTPAPISESVVRQIAMLAVEKRTDAQKKQLAAAFSQQDFEQNATEKEVRNLKKKLGLGKPVKAMVMREIERPRETYIHERGDFLRKDKKTGLLNPNTPEIFPPLVRATENSQETETEKRASRLDLARWLVDEENPLTARVTVNRVWMRYFGQGLVKTENDFGTQGAYPTHPELLDWLARSFMESGWSMKQLHKRIVTSETYLQSSHHREELTKVDPLNLLLGRQNRLRLDAEILRDVSLTASGLLDETIGGPSVYPPQPEGVYAFTQTKKAWEVDTDGARYRRGMYTFFYRSAPYPFLTTFNTPEMQSVCTSRTRSNTPLQSLTMANDATIFEMAQGLAARLLTDIEGTSSSTNRERVRHLYRVCFAREPFDKELNRVIAFKEKQEELFRLDAEAAEVVINTHLTVLASPETAAAWTAVARAIMNTDEFLTRE</sequence>
<dbReference type="EMBL" id="CP036281">
    <property type="protein sequence ID" value="QDU79881.1"/>
    <property type="molecule type" value="Genomic_DNA"/>
</dbReference>
<name>A0A518CKX7_9PLAN</name>
<dbReference type="RefSeq" id="WP_197440573.1">
    <property type="nucleotide sequence ID" value="NZ_CP036281.1"/>
</dbReference>
<dbReference type="AlphaFoldDB" id="A0A518CKX7"/>
<dbReference type="Pfam" id="PF07635">
    <property type="entry name" value="PSCyt1"/>
    <property type="match status" value="1"/>
</dbReference>
<dbReference type="InterPro" id="IPR022655">
    <property type="entry name" value="DUF1553"/>
</dbReference>
<gene>
    <name evidence="4" type="ORF">Pla110_16010</name>
</gene>
<dbReference type="InterPro" id="IPR011429">
    <property type="entry name" value="Cyt_c_Planctomycete-type"/>
</dbReference>
<proteinExistence type="predicted"/>
<evidence type="ECO:0000259" key="3">
    <source>
        <dbReference type="Pfam" id="PF07635"/>
    </source>
</evidence>
<feature type="domain" description="Cytochrome C Planctomycete-type" evidence="3">
    <location>
        <begin position="42"/>
        <end position="102"/>
    </location>
</feature>
<evidence type="ECO:0000259" key="1">
    <source>
        <dbReference type="Pfam" id="PF07583"/>
    </source>
</evidence>
<dbReference type="SUPFAM" id="SSF46626">
    <property type="entry name" value="Cytochrome c"/>
    <property type="match status" value="1"/>
</dbReference>
<dbReference type="GO" id="GO:0020037">
    <property type="term" value="F:heme binding"/>
    <property type="evidence" value="ECO:0007669"/>
    <property type="project" value="InterPro"/>
</dbReference>
<dbReference type="Proteomes" id="UP000317178">
    <property type="component" value="Chromosome"/>
</dbReference>
<reference evidence="4 5" key="1">
    <citation type="submission" date="2019-02" db="EMBL/GenBank/DDBJ databases">
        <title>Deep-cultivation of Planctomycetes and their phenomic and genomic characterization uncovers novel biology.</title>
        <authorList>
            <person name="Wiegand S."/>
            <person name="Jogler M."/>
            <person name="Boedeker C."/>
            <person name="Pinto D."/>
            <person name="Vollmers J."/>
            <person name="Rivas-Marin E."/>
            <person name="Kohn T."/>
            <person name="Peeters S.H."/>
            <person name="Heuer A."/>
            <person name="Rast P."/>
            <person name="Oberbeckmann S."/>
            <person name="Bunk B."/>
            <person name="Jeske O."/>
            <person name="Meyerdierks A."/>
            <person name="Storesund J.E."/>
            <person name="Kallscheuer N."/>
            <person name="Luecker S."/>
            <person name="Lage O.M."/>
            <person name="Pohl T."/>
            <person name="Merkel B.J."/>
            <person name="Hornburger P."/>
            <person name="Mueller R.-W."/>
            <person name="Bruemmer F."/>
            <person name="Labrenz M."/>
            <person name="Spormann A.M."/>
            <person name="Op den Camp H."/>
            <person name="Overmann J."/>
            <person name="Amann R."/>
            <person name="Jetten M.S.M."/>
            <person name="Mascher T."/>
            <person name="Medema M.H."/>
            <person name="Devos D.P."/>
            <person name="Kaster A.-K."/>
            <person name="Ovreas L."/>
            <person name="Rohde M."/>
            <person name="Galperin M.Y."/>
            <person name="Jogler C."/>
        </authorList>
    </citation>
    <scope>NUCLEOTIDE SEQUENCE [LARGE SCALE GENOMIC DNA]</scope>
    <source>
        <strain evidence="4 5">Pla110</strain>
    </source>
</reference>
<protein>
    <submittedName>
        <fullName evidence="4">Planctomycete cytochrome C</fullName>
    </submittedName>
</protein>
<evidence type="ECO:0000313" key="4">
    <source>
        <dbReference type="EMBL" id="QDU79881.1"/>
    </source>
</evidence>
<dbReference type="InterPro" id="IPR036909">
    <property type="entry name" value="Cyt_c-like_dom_sf"/>
</dbReference>
<dbReference type="InterPro" id="IPR011444">
    <property type="entry name" value="DUF1549"/>
</dbReference>
<evidence type="ECO:0000259" key="2">
    <source>
        <dbReference type="Pfam" id="PF07587"/>
    </source>
</evidence>
<evidence type="ECO:0000313" key="5">
    <source>
        <dbReference type="Proteomes" id="UP000317178"/>
    </source>
</evidence>
<dbReference type="Pfam" id="PF07583">
    <property type="entry name" value="PSCyt2"/>
    <property type="match status" value="1"/>
</dbReference>
<dbReference type="PANTHER" id="PTHR35889:SF3">
    <property type="entry name" value="F-BOX DOMAIN-CONTAINING PROTEIN"/>
    <property type="match status" value="1"/>
</dbReference>
<dbReference type="PANTHER" id="PTHR35889">
    <property type="entry name" value="CYCLOINULO-OLIGOSACCHARIDE FRUCTANOTRANSFERASE-RELATED"/>
    <property type="match status" value="1"/>
</dbReference>
<feature type="domain" description="DUF1553" evidence="2">
    <location>
        <begin position="719"/>
        <end position="977"/>
    </location>
</feature>
<feature type="domain" description="DUF1549" evidence="1">
    <location>
        <begin position="150"/>
        <end position="358"/>
    </location>
</feature>
<dbReference type="Pfam" id="PF07587">
    <property type="entry name" value="PSD1"/>
    <property type="match status" value="1"/>
</dbReference>